<reference evidence="1 2" key="3">
    <citation type="journal article" date="2008" name="BMC Genomics">
        <title>The genome of the versatile nitrogen fixer Azorhizobium caulinodans ORS571.</title>
        <authorList>
            <person name="Lee KB."/>
            <person name="Backer P.D."/>
            <person name="Aono T."/>
            <person name="Liu CT."/>
            <person name="Suzuki S."/>
            <person name="Suzuki T."/>
            <person name="Kaneko T."/>
            <person name="Yamada M."/>
            <person name="Tabata S."/>
            <person name="Kupfer D.M."/>
            <person name="Najar F.Z."/>
            <person name="Wiley G.B."/>
            <person name="Roe B."/>
            <person name="Binnewies T.T."/>
            <person name="Ussery D.W."/>
            <person name="D'Haeze W."/>
            <person name="Herder J.D."/>
            <person name="Gevers D."/>
            <person name="Vereecke D."/>
            <person name="Holsters M."/>
            <person name="Oyaizu H."/>
        </authorList>
    </citation>
    <scope>NUCLEOTIDE SEQUENCE [LARGE SCALE GENOMIC DNA]</scope>
    <source>
        <strain evidence="2">ATCC 43989 / DSM 5975 / JCM 20966 / LMG 6465 / NBRC 14845 / NCIMB 13405 / ORS 571</strain>
    </source>
</reference>
<dbReference type="Proteomes" id="UP000000270">
    <property type="component" value="Chromosome"/>
</dbReference>
<reference evidence="1 2" key="1">
    <citation type="journal article" date="2007" name="Appl. Environ. Microbiol.">
        <title>Rhizobial factors required for stem nodule maturation and maintenance in Sesbania rostrata-Azorhizobium caulinodans ORS571 symbiosis.</title>
        <authorList>
            <person name="Suzuki S."/>
            <person name="Aono T."/>
            <person name="Lee KB."/>
            <person name="Suzuki T."/>
            <person name="Liu CT."/>
            <person name="Miwa H."/>
            <person name="Wakao S."/>
            <person name="Iki T."/>
            <person name="Oyaizu H."/>
        </authorList>
    </citation>
    <scope>NUCLEOTIDE SEQUENCE [LARGE SCALE GENOMIC DNA]</scope>
    <source>
        <strain evidence="2">ATCC 43989 / DSM 5975 / JCM 20966 / LMG 6465 / NBRC 14845 / NCIMB 13405 / ORS 571</strain>
    </source>
</reference>
<accession>A8I4T5</accession>
<protein>
    <recommendedName>
        <fullName evidence="3">SAM-dependent methyltransferase</fullName>
    </recommendedName>
</protein>
<dbReference type="RefSeq" id="WP_012170298.1">
    <property type="nucleotide sequence ID" value="NC_009937.1"/>
</dbReference>
<dbReference type="Gene3D" id="3.40.50.150">
    <property type="entry name" value="Vaccinia Virus protein VP39"/>
    <property type="match status" value="1"/>
</dbReference>
<dbReference type="eggNOG" id="COG0220">
    <property type="taxonomic scope" value="Bacteria"/>
</dbReference>
<dbReference type="PANTHER" id="PTHR20974:SF0">
    <property type="entry name" value="UPF0585 PROTEIN CG18661"/>
    <property type="match status" value="1"/>
</dbReference>
<dbReference type="SUPFAM" id="SSF53335">
    <property type="entry name" value="S-adenosyl-L-methionine-dependent methyltransferases"/>
    <property type="match status" value="1"/>
</dbReference>
<evidence type="ECO:0000313" key="1">
    <source>
        <dbReference type="EMBL" id="BAF87768.1"/>
    </source>
</evidence>
<dbReference type="PANTHER" id="PTHR20974">
    <property type="entry name" value="UPF0585 PROTEIN CG18661"/>
    <property type="match status" value="1"/>
</dbReference>
<evidence type="ECO:0008006" key="3">
    <source>
        <dbReference type="Google" id="ProtNLM"/>
    </source>
</evidence>
<dbReference type="Pfam" id="PF06080">
    <property type="entry name" value="DUF938"/>
    <property type="match status" value="1"/>
</dbReference>
<name>A8I4T5_AZOC5</name>
<reference evidence="1 2" key="5">
    <citation type="journal article" date="2010" name="Appl. Environ. Microbiol.">
        <title>phrR-like gene praR of Azorhizobium caulinodans ORS571 is essential for symbiosis with Sesbania rostrata and is involved in expression of reb genes.</title>
        <authorList>
            <person name="Akiba N."/>
            <person name="Aono T."/>
            <person name="Toyazaki H."/>
            <person name="Sato S."/>
            <person name="Oyaizu H."/>
        </authorList>
    </citation>
    <scope>NUCLEOTIDE SEQUENCE [LARGE SCALE GENOMIC DNA]</scope>
    <source>
        <strain evidence="2">ATCC 43989 / DSM 5975 / JCM 20966 / LMG 6465 / NBRC 14845 / NCIMB 13405 / ORS 571</strain>
    </source>
</reference>
<reference evidence="1 2" key="4">
    <citation type="journal article" date="2009" name="Appl. Environ. Microbiol.">
        <title>Comparative genome-wide transcriptional profiling of Azorhizobium caulinodans ORS571 grown under free-living and symbiotic conditions.</title>
        <authorList>
            <person name="Tsukada S."/>
            <person name="Aono T."/>
            <person name="Akiba N."/>
            <person name="Lee KB."/>
            <person name="Liu CT."/>
            <person name="Toyazaki H."/>
            <person name="Oyaizu H."/>
        </authorList>
    </citation>
    <scope>NUCLEOTIDE SEQUENCE [LARGE SCALE GENOMIC DNA]</scope>
    <source>
        <strain evidence="2">ATCC 43989 / DSM 5975 / JCM 20966 / LMG 6465 / NBRC 14845 / NCIMB 13405 / ORS 571</strain>
    </source>
</reference>
<keyword evidence="2" id="KW-1185">Reference proteome</keyword>
<dbReference type="KEGG" id="azc:AZC_1770"/>
<organism evidence="1 2">
    <name type="scientific">Azorhizobium caulinodans (strain ATCC 43989 / DSM 5975 / JCM 20966 / LMG 6465 / NBRC 14845 / NCIMB 13405 / ORS 571)</name>
    <dbReference type="NCBI Taxonomy" id="438753"/>
    <lineage>
        <taxon>Bacteria</taxon>
        <taxon>Pseudomonadati</taxon>
        <taxon>Pseudomonadota</taxon>
        <taxon>Alphaproteobacteria</taxon>
        <taxon>Hyphomicrobiales</taxon>
        <taxon>Xanthobacteraceae</taxon>
        <taxon>Azorhizobium</taxon>
    </lineage>
</organism>
<sequence>MSNSVPDALPAAATGPDGRLAAPAVARNRDVILDVLRPLLPASGQVLEIASGTGEHLVHFARALPGLTWQPSDPSPAARASIAAWAGAEGLSNVLPPLDLDAAAAEWPVTQADAIVCINMIHISPWASTQGLLAGAQRLLPSGGVLYLYGPYRRANVPTAPSNEAFDADLKRRNPAWGLRLLEDVATLAGTHGLILERVVEMPANNLSVVFRRA</sequence>
<proteinExistence type="predicted"/>
<dbReference type="InterPro" id="IPR010342">
    <property type="entry name" value="DUF938"/>
</dbReference>
<dbReference type="STRING" id="438753.AZC_1770"/>
<gene>
    <name evidence="1" type="ordered locus">AZC_1770</name>
</gene>
<reference evidence="2" key="2">
    <citation type="submission" date="2007-04" db="EMBL/GenBank/DDBJ databases">
        <title>Complete genome sequence of the nitrogen-fixing bacterium Azorhizobium caulinodans ORS571.</title>
        <authorList>
            <person name="Lee K.B."/>
            <person name="Backer P.D."/>
            <person name="Aono T."/>
            <person name="Liu C.T."/>
            <person name="Suzuki S."/>
            <person name="Suzuki T."/>
            <person name="Kaneko T."/>
            <person name="Yamada M."/>
            <person name="Tabata S."/>
            <person name="Kupfer D.M."/>
            <person name="Najar F.Z."/>
            <person name="Wiley G.B."/>
            <person name="Roe B."/>
            <person name="Binnewies T."/>
            <person name="Ussery D."/>
            <person name="Vereecke D."/>
            <person name="Gevers D."/>
            <person name="Holsters M."/>
            <person name="Oyaizu H."/>
        </authorList>
    </citation>
    <scope>NUCLEOTIDE SEQUENCE [LARGE SCALE GENOMIC DNA]</scope>
    <source>
        <strain evidence="2">ATCC 43989 / DSM 5975 / JCM 20966 / LMG 6465 / NBRC 14845 / NCIMB 13405 / ORS 571</strain>
    </source>
</reference>
<dbReference type="EMBL" id="AP009384">
    <property type="protein sequence ID" value="BAF87768.1"/>
    <property type="molecule type" value="Genomic_DNA"/>
</dbReference>
<reference evidence="1 2" key="6">
    <citation type="journal article" date="2011" name="Appl. Environ. Microbiol.">
        <title>Involvement of the azorhizobial chromosome partition gene (parA) in the onset of bacteroid differentiation during Sesbania rostrata stem nodule development.</title>
        <authorList>
            <person name="Liu CT."/>
            <person name="Lee KB."/>
            <person name="Wang YS."/>
            <person name="Peng MH."/>
            <person name="Lee KT."/>
            <person name="Suzuki S."/>
            <person name="Suzuki T."/>
            <person name="Oyaizu H."/>
        </authorList>
    </citation>
    <scope>NUCLEOTIDE SEQUENCE [LARGE SCALE GENOMIC DNA]</scope>
    <source>
        <strain evidence="2">ATCC 43989 / DSM 5975 / JCM 20966 / LMG 6465 / NBRC 14845 / NCIMB 13405 / ORS 571</strain>
    </source>
</reference>
<dbReference type="InterPro" id="IPR029063">
    <property type="entry name" value="SAM-dependent_MTases_sf"/>
</dbReference>
<dbReference type="AlphaFoldDB" id="A8I4T5"/>
<evidence type="ECO:0000313" key="2">
    <source>
        <dbReference type="Proteomes" id="UP000000270"/>
    </source>
</evidence>
<dbReference type="HOGENOM" id="CLU_067698_2_0_5"/>